<dbReference type="EMBL" id="CP012502">
    <property type="protein sequence ID" value="AOM83310.1"/>
    <property type="molecule type" value="Genomic_DNA"/>
</dbReference>
<dbReference type="AlphaFoldDB" id="A0A1D7QWC2"/>
<evidence type="ECO:0000313" key="1">
    <source>
        <dbReference type="EMBL" id="AOM83310.1"/>
    </source>
</evidence>
<reference evidence="1 2" key="1">
    <citation type="submission" date="2015-08" db="EMBL/GenBank/DDBJ databases">
        <title>The complete genome sequence of Bacillus beveridgei MLTeJB.</title>
        <authorList>
            <person name="Hanson T.E."/>
            <person name="Mesa C."/>
            <person name="Basesman S.M."/>
            <person name="Oremland R.S."/>
        </authorList>
    </citation>
    <scope>NUCLEOTIDE SEQUENCE [LARGE SCALE GENOMIC DNA]</scope>
    <source>
        <strain evidence="1 2">MLTeJB</strain>
    </source>
</reference>
<dbReference type="InterPro" id="IPR010921">
    <property type="entry name" value="Trp_repressor/repl_initiator"/>
</dbReference>
<dbReference type="Pfam" id="PF01527">
    <property type="entry name" value="HTH_Tnp_1"/>
    <property type="match status" value="1"/>
</dbReference>
<protein>
    <submittedName>
        <fullName evidence="1">Transposase</fullName>
    </submittedName>
</protein>
<evidence type="ECO:0000313" key="2">
    <source>
        <dbReference type="Proteomes" id="UP000094463"/>
    </source>
</evidence>
<dbReference type="InterPro" id="IPR002514">
    <property type="entry name" value="Transposase_8"/>
</dbReference>
<accession>A0A1D7QWC2</accession>
<dbReference type="KEGG" id="bbev:BBEV_1949"/>
<dbReference type="GO" id="GO:0043565">
    <property type="term" value="F:sequence-specific DNA binding"/>
    <property type="evidence" value="ECO:0007669"/>
    <property type="project" value="InterPro"/>
</dbReference>
<name>A0A1D7QWC2_9BACI</name>
<dbReference type="STRING" id="632773.BBEV_1949"/>
<proteinExistence type="predicted"/>
<dbReference type="SUPFAM" id="SSF48295">
    <property type="entry name" value="TrpR-like"/>
    <property type="match status" value="2"/>
</dbReference>
<sequence length="114" mass="13216">MGQEGLKRKHRKTVYTTETKEEMIHEVFNGRTQEEIAQACGLSQDSLLSSWIKAYTGGKKSTGKGRVNRMKGRKTTLEERLEIVDFSLRNDRDHQSAAEKYNVSYQQVYSWVQK</sequence>
<dbReference type="GO" id="GO:0004803">
    <property type="term" value="F:transposase activity"/>
    <property type="evidence" value="ECO:0007669"/>
    <property type="project" value="InterPro"/>
</dbReference>
<dbReference type="GO" id="GO:0006313">
    <property type="term" value="P:DNA transposition"/>
    <property type="evidence" value="ECO:0007669"/>
    <property type="project" value="InterPro"/>
</dbReference>
<keyword evidence="2" id="KW-1185">Reference proteome</keyword>
<gene>
    <name evidence="1" type="ORF">BBEV_1949</name>
</gene>
<organism evidence="1 2">
    <name type="scientific">Salisediminibacterium beveridgei</name>
    <dbReference type="NCBI Taxonomy" id="632773"/>
    <lineage>
        <taxon>Bacteria</taxon>
        <taxon>Bacillati</taxon>
        <taxon>Bacillota</taxon>
        <taxon>Bacilli</taxon>
        <taxon>Bacillales</taxon>
        <taxon>Bacillaceae</taxon>
        <taxon>Salisediminibacterium</taxon>
    </lineage>
</organism>
<dbReference type="Proteomes" id="UP000094463">
    <property type="component" value="Chromosome"/>
</dbReference>